<evidence type="ECO:0000313" key="2">
    <source>
        <dbReference type="EMBL" id="KAK3671952.1"/>
    </source>
</evidence>
<protein>
    <submittedName>
        <fullName evidence="2">Uncharacterized protein</fullName>
    </submittedName>
</protein>
<accession>A0AAE0TRG9</accession>
<feature type="region of interest" description="Disordered" evidence="1">
    <location>
        <begin position="171"/>
        <end position="191"/>
    </location>
</feature>
<reference evidence="2" key="1">
    <citation type="submission" date="2023-07" db="EMBL/GenBank/DDBJ databases">
        <title>Black Yeasts Isolated from many extreme environments.</title>
        <authorList>
            <person name="Coleine C."/>
            <person name="Stajich J.E."/>
            <person name="Selbmann L."/>
        </authorList>
    </citation>
    <scope>NUCLEOTIDE SEQUENCE</scope>
    <source>
        <strain evidence="2">CCFEE 5485</strain>
    </source>
</reference>
<dbReference type="EMBL" id="JAUTXT010000037">
    <property type="protein sequence ID" value="KAK3671952.1"/>
    <property type="molecule type" value="Genomic_DNA"/>
</dbReference>
<keyword evidence="3" id="KW-1185">Reference proteome</keyword>
<evidence type="ECO:0000313" key="3">
    <source>
        <dbReference type="Proteomes" id="UP001274830"/>
    </source>
</evidence>
<dbReference type="AlphaFoldDB" id="A0AAE0TRG9"/>
<gene>
    <name evidence="2" type="ORF">LTR78_008127</name>
</gene>
<evidence type="ECO:0000256" key="1">
    <source>
        <dbReference type="SAM" id="MobiDB-lite"/>
    </source>
</evidence>
<comment type="caution">
    <text evidence="2">The sequence shown here is derived from an EMBL/GenBank/DDBJ whole genome shotgun (WGS) entry which is preliminary data.</text>
</comment>
<feature type="region of interest" description="Disordered" evidence="1">
    <location>
        <begin position="130"/>
        <end position="156"/>
    </location>
</feature>
<sequence>MARYDGMLDATAKLRMCNARVLAAAGGLHVLACPGSEDGDSAGGGQGRLNEATKIRLQGWSDCAEAWQNLHDAHTGLAEPLEAFTRGTEKDLLPPSSVNAVTMFLNAVRALESALQKRQIRTQKDIGTGIKSTTTGVRTSTDASPSKGVPPVPTVNEQRHLDDISGFYEKHASHARRRSLPTKRGADGLSVQERYKAAQRELKNYYPRPAPTPLGSDDQRLQQELWQKYDKAHEALGDSWDAFLKSRDRREYWRQAKKFFETHPEGTEDDVAQGMRTMMINYYDRLVAAEQTYRDCRNRALPLGGDIKEEEPATSSMIDVDIDVGPFPQHRDDGLSGSAGFNANKGRMKLRLMASINLWRFEVIEGASETGERYTDVANEENVDLGLDSIPPNTRIEGDTLARSAVKSKVLKKCHRDCQVLRETLLATDITQ</sequence>
<organism evidence="2 3">
    <name type="scientific">Recurvomyces mirabilis</name>
    <dbReference type="NCBI Taxonomy" id="574656"/>
    <lineage>
        <taxon>Eukaryota</taxon>
        <taxon>Fungi</taxon>
        <taxon>Dikarya</taxon>
        <taxon>Ascomycota</taxon>
        <taxon>Pezizomycotina</taxon>
        <taxon>Dothideomycetes</taxon>
        <taxon>Dothideomycetidae</taxon>
        <taxon>Mycosphaerellales</taxon>
        <taxon>Teratosphaeriaceae</taxon>
        <taxon>Recurvomyces</taxon>
    </lineage>
</organism>
<name>A0AAE0TRG9_9PEZI</name>
<dbReference type="Proteomes" id="UP001274830">
    <property type="component" value="Unassembled WGS sequence"/>
</dbReference>
<proteinExistence type="predicted"/>
<feature type="compositionally biased region" description="Polar residues" evidence="1">
    <location>
        <begin position="130"/>
        <end position="144"/>
    </location>
</feature>